<evidence type="ECO:0000313" key="2">
    <source>
        <dbReference type="Proteomes" id="UP000295703"/>
    </source>
</evidence>
<comment type="caution">
    <text evidence="1">The sequence shown here is derived from an EMBL/GenBank/DDBJ whole genome shotgun (WGS) entry which is preliminary data.</text>
</comment>
<organism evidence="1 2">
    <name type="scientific">Colletotrichum trifolii</name>
    <dbReference type="NCBI Taxonomy" id="5466"/>
    <lineage>
        <taxon>Eukaryota</taxon>
        <taxon>Fungi</taxon>
        <taxon>Dikarya</taxon>
        <taxon>Ascomycota</taxon>
        <taxon>Pezizomycotina</taxon>
        <taxon>Sordariomycetes</taxon>
        <taxon>Hypocreomycetidae</taxon>
        <taxon>Glomerellales</taxon>
        <taxon>Glomerellaceae</taxon>
        <taxon>Colletotrichum</taxon>
        <taxon>Colletotrichum orbiculare species complex</taxon>
    </lineage>
</organism>
<dbReference type="InterPro" id="IPR008949">
    <property type="entry name" value="Isoprenoid_synthase_dom_sf"/>
</dbReference>
<name>A0A4R8QKM5_COLTR</name>
<dbReference type="Pfam" id="PF19086">
    <property type="entry name" value="Terpene_syn_C_2"/>
    <property type="match status" value="1"/>
</dbReference>
<dbReference type="AlphaFoldDB" id="A0A4R8QKM5"/>
<dbReference type="Gene3D" id="1.10.600.10">
    <property type="entry name" value="Farnesyl Diphosphate Synthase"/>
    <property type="match status" value="1"/>
</dbReference>
<proteinExistence type="predicted"/>
<sequence>MEILDIRLAHDLMEPMFDFWCSQTDRSRLEKKGIAGYLRYRERDVAAQLLLALQRFSQGIYLSKEELESTADIEVLFSRHISVVNDVASWDKECRAEREIDAQGSVVSNIVQVLSDDCGFSPESTKAVLWAMCEEWSKMVDECVAKRIDEGCSDSLRKYLDGLKMQMCGNELWSRTTFRCNSSGLDAADRLELSDLNMGDVVQWDGKEKLPDDDKDDGDIPIEDVVPVPPENIKKIYDEATAALHQLGRDPTHQAALKHLKDCNQLISEFNSAVNTTLAADEAKISKDRWCIPLSFFRTHYNLVYKNQKILEGDRSNQSARDAIAKAKTLIDMKIEKNRFPGNWAVMTADEHLQALDEHLKVVDKTSALAAAPAEAGKPAEVQAVIDYPWTTAKAADGSLIIGTRKQGRFGTRVCVETREEDGRVIRRLQSASETGLSEVEKYRGMTGAKDLAEGQSQWSCDDRDDFKELLWVTKSHTKPQACQSNLPLQDTWIFIDAFPSDRRFFESRSFLSGLGSRTARRKITDEKAFESFLHNNIEDPVRAIMDELKKVEEVKSAFDLGNGIVFENHPHAISDAADEVADHNLRADQICVYRSETADSESRTMLYASEYKPPHKLTAPHLRLEVVNRKTFPTSVDPDARFQYHAERLTAAAITQTYHYTI</sequence>
<protein>
    <submittedName>
        <fullName evidence="1">Aristolochene synthase</fullName>
    </submittedName>
</protein>
<reference evidence="1 2" key="1">
    <citation type="submission" date="2018-12" db="EMBL/GenBank/DDBJ databases">
        <title>Genome sequence and assembly of Colletotrichum trifolii.</title>
        <authorList>
            <person name="Gan P."/>
            <person name="Shirasu K."/>
        </authorList>
    </citation>
    <scope>NUCLEOTIDE SEQUENCE [LARGE SCALE GENOMIC DNA]</scope>
    <source>
        <strain evidence="1 2">543-2</strain>
    </source>
</reference>
<dbReference type="EMBL" id="RYZW01000174">
    <property type="protein sequence ID" value="TDZ39548.1"/>
    <property type="molecule type" value="Genomic_DNA"/>
</dbReference>
<evidence type="ECO:0000313" key="1">
    <source>
        <dbReference type="EMBL" id="TDZ39548.1"/>
    </source>
</evidence>
<dbReference type="STRING" id="5466.A0A4R8QKM5"/>
<dbReference type="SUPFAM" id="SSF48576">
    <property type="entry name" value="Terpenoid synthases"/>
    <property type="match status" value="1"/>
</dbReference>
<accession>A0A4R8QKM5</accession>
<keyword evidence="2" id="KW-1185">Reference proteome</keyword>
<gene>
    <name evidence="1" type="primary">prx2</name>
    <name evidence="1" type="ORF">CTRI78_v010521</name>
</gene>
<dbReference type="Proteomes" id="UP000295703">
    <property type="component" value="Unassembled WGS sequence"/>
</dbReference>